<dbReference type="Proteomes" id="UP000515150">
    <property type="component" value="Chromosome 15"/>
</dbReference>
<evidence type="ECO:0000313" key="4">
    <source>
        <dbReference type="Proteomes" id="UP000515150"/>
    </source>
</evidence>
<organism evidence="4 5">
    <name type="scientific">Betta splendens</name>
    <name type="common">Siamese fighting fish</name>
    <dbReference type="NCBI Taxonomy" id="158456"/>
    <lineage>
        <taxon>Eukaryota</taxon>
        <taxon>Metazoa</taxon>
        <taxon>Chordata</taxon>
        <taxon>Craniata</taxon>
        <taxon>Vertebrata</taxon>
        <taxon>Euteleostomi</taxon>
        <taxon>Actinopterygii</taxon>
        <taxon>Neopterygii</taxon>
        <taxon>Teleostei</taxon>
        <taxon>Neoteleostei</taxon>
        <taxon>Acanthomorphata</taxon>
        <taxon>Anabantaria</taxon>
        <taxon>Anabantiformes</taxon>
        <taxon>Anabantoidei</taxon>
        <taxon>Osphronemidae</taxon>
        <taxon>Betta</taxon>
    </lineage>
</organism>
<dbReference type="KEGG" id="bspl:114870772"/>
<dbReference type="InParanoid" id="A0A6P7PZ04"/>
<dbReference type="GO" id="GO:0005634">
    <property type="term" value="C:nucleus"/>
    <property type="evidence" value="ECO:0007669"/>
    <property type="project" value="UniProtKB-SubCell"/>
</dbReference>
<feature type="compositionally biased region" description="Polar residues" evidence="3">
    <location>
        <begin position="209"/>
        <end position="226"/>
    </location>
</feature>
<dbReference type="InterPro" id="IPR052082">
    <property type="entry name" value="Myelin_sheath_structural"/>
</dbReference>
<feature type="region of interest" description="Disordered" evidence="3">
    <location>
        <begin position="287"/>
        <end position="313"/>
    </location>
</feature>
<name>A0A6P7PZ04_BETSP</name>
<keyword evidence="4" id="KW-1185">Reference proteome</keyword>
<feature type="region of interest" description="Disordered" evidence="3">
    <location>
        <begin position="134"/>
        <end position="183"/>
    </location>
</feature>
<dbReference type="PANTHER" id="PTHR23348:SF16">
    <property type="entry name" value="LEUCINE RICH REPEAT FAMILY PROTEIN"/>
    <property type="match status" value="1"/>
</dbReference>
<feature type="compositionally biased region" description="Polar residues" evidence="3">
    <location>
        <begin position="155"/>
        <end position="164"/>
    </location>
</feature>
<dbReference type="GO" id="GO:0005737">
    <property type="term" value="C:cytoplasm"/>
    <property type="evidence" value="ECO:0007669"/>
    <property type="project" value="TreeGrafter"/>
</dbReference>
<evidence type="ECO:0000313" key="5">
    <source>
        <dbReference type="RefSeq" id="XP_029031670.1"/>
    </source>
</evidence>
<dbReference type="GeneID" id="114870772"/>
<accession>A0A6P7PZ04</accession>
<evidence type="ECO:0000256" key="1">
    <source>
        <dbReference type="ARBA" id="ARBA00004123"/>
    </source>
</evidence>
<reference evidence="5" key="1">
    <citation type="submission" date="2025-08" db="UniProtKB">
        <authorList>
            <consortium name="RefSeq"/>
        </authorList>
    </citation>
    <scope>IDENTIFICATION</scope>
</reference>
<evidence type="ECO:0000256" key="3">
    <source>
        <dbReference type="SAM" id="MobiDB-lite"/>
    </source>
</evidence>
<gene>
    <name evidence="5" type="primary">si:ch211-125o16.4</name>
</gene>
<dbReference type="PANTHER" id="PTHR23348">
    <property type="entry name" value="PERIAXIN/AHNAK"/>
    <property type="match status" value="1"/>
</dbReference>
<sequence length="1393" mass="148384">MSENGRSTSFSECLVLDDSDNGVIIKGITNDTLAVKSGLQAGDKIMAATIHLDHLNKNDVQNILKVLEPYDNNMKVLTKKELTGSVDFGSVGLGLKDSAELLSPQKELSLDTSSGTPAALLDGLNGKLNDLQRLDSEISGPTPSLSINHLKADVTTPQLTTPSASLDIRKPESKPGNLKYNPPKFEMPQLSLPRFKTPEAVGNVDLPSVNGNLEASGPNLSSLKTNPKSPDLDLKLSDVDSSSLDVNLEAPNTNIETPSGKVTWPHQKWKGPKVKGLDANLSADLSPASDVNISKSDTDRNLNAPDGDINLPKADVKSSDVDVQTGKINWPNWKFKKPKLQGSRTDLDMATDVNTPDLYLSSPKIKGDIDLPNPELPKVDLPSTCVDAQAPDVDVDTSGNINWPHLKWGKPKIHSPNTNIETDHCIPDVDVSATSIGGESAPEVKANINAPDANINASSGKFSLPTFKKQKVSGSKVKVPDVDLDSDVLAPELKVSVPEIDGEINAPEAQVLLPKGKADINAPDANTEAPSGKFKFPTLKKQKISGSKVKVPDVDLEADVSAPDLKVSVPKTHGEINAPDAQVNLPKLKADINAPDANINASSGKFRFLTLKKRKVSGSKVKVPDVDLDADVLAPDPKVSVPKTDGEMNAPEAQVNLPKGKADINALDPNTAAPSGKFKFPTLKKQKISGSKVKVPDVDLNADVSAPDLKVSVPKTDGEINAPETQVNLPKLKADINAPDDNINASSSKFRLLTFKKQKVSGSKVKVPDADMETDVLAPELKVSVPKIDGEINAPEAQINLPKGKADINAPDANTEAPSGKFKFPTLKKQKISGSKVKVPDVDLEADVSPPDWKVSVPKTDGEINAPEAQVNLPKGKADMNATDANIEVPSGKFKVPTLKIQKVSGPKVKVPDIDANLDSRREPNNLNLDMCDVHGLPKTVFTSPNVNTELPKADLKGIDVNVKTPKLDTIDPSVELPAGVKASNLSLSAPRIKGDFSPSSLADDLMTDVKEPSVNLPQISDSNFEAPDISLLSPKNVSAKLSNSELKAPDATLTGPNVGINLPTEGLKGPDALIGRPDLDCNSHLGDFKLPRCKFPNLGLSSPEVEVPTVHSSVNVEAPRLNVGSHTGDATTSAPSVDLSELNLEKDIKNPKIDLKAPNVDTSLEKSKGLNFKFPKFGFPGSKTKAPEVNASAKLNVSPDVTVKAPSVETGVSSPDVNVSPLDLKTCLKQPELHVRDEEDTEKKGSQKSKLSWPIKSKSALGNVEDESGVCSEPNMSNADADFPVFKIHRLPRNSINDIGEIGEALNLPKSDAEDKNYVVSKGIRLPILSKSAKIGEKIDIMERLKLAREKVPSPDVNLAGISSLVKGDKSLNENDKLSLGLSNMLGLNSLA</sequence>
<dbReference type="GO" id="GO:0043484">
    <property type="term" value="P:regulation of RNA splicing"/>
    <property type="evidence" value="ECO:0007669"/>
    <property type="project" value="TreeGrafter"/>
</dbReference>
<feature type="region of interest" description="Disordered" evidence="3">
    <location>
        <begin position="206"/>
        <end position="231"/>
    </location>
</feature>
<comment type="subcellular location">
    <subcellularLocation>
        <location evidence="1">Nucleus</location>
    </subcellularLocation>
</comment>
<protein>
    <submittedName>
        <fullName evidence="5">Neuroblast differentiation-associated protein AHNAK</fullName>
    </submittedName>
</protein>
<dbReference type="OrthoDB" id="8058206at2759"/>
<feature type="compositionally biased region" description="Basic and acidic residues" evidence="3">
    <location>
        <begin position="1232"/>
        <end position="1246"/>
    </location>
</feature>
<proteinExistence type="predicted"/>
<feature type="region of interest" description="Disordered" evidence="3">
    <location>
        <begin position="1231"/>
        <end position="1254"/>
    </location>
</feature>
<dbReference type="RefSeq" id="XP_029031670.1">
    <property type="nucleotide sequence ID" value="XM_029175837.3"/>
</dbReference>
<evidence type="ECO:0000256" key="2">
    <source>
        <dbReference type="ARBA" id="ARBA00023242"/>
    </source>
</evidence>
<keyword evidence="2" id="KW-0539">Nucleus</keyword>